<dbReference type="InterPro" id="IPR028203">
    <property type="entry name" value="PSII_CF48-like_dom"/>
</dbReference>
<dbReference type="GO" id="GO:0015979">
    <property type="term" value="P:photosynthesis"/>
    <property type="evidence" value="ECO:0007669"/>
    <property type="project" value="UniProtKB-KW"/>
</dbReference>
<dbReference type="RefSeq" id="WP_254097934.1">
    <property type="nucleotide sequence ID" value="NZ_JANATA010000001.1"/>
</dbReference>
<keyword evidence="3" id="KW-0732">Signal</keyword>
<dbReference type="Proteomes" id="UP001165413">
    <property type="component" value="Unassembled WGS sequence"/>
</dbReference>
<sequence length="342" mass="37738">MKFSYLSLLFSLIATPAVIAAQESSIASHLANKSLLLDIINIDTDRFMAVGERGHVLSGSSLDNTYQHIIPTKSTLTALTQLDNGLWAVGHDLTILHSPDMGETWLVQFQDISSEKPFLDVLFFTESHGIAVGAYGAFYRTRDGGVTWQKELNASLLHPDDQAYLDEIRELDGEEFYLEELASILPHFNRVTFANGILYMVGETGMIAQSQDQGMTWQRIEIDYDGSFFAIADTPKGLIVGGLRGNTFMQTPNGWQTITLCEEASVNSFTVLDSNTILALQNNGYYTSIDISNMDQDITCKNNTVSSIQSSEKTSILNAIRFNDQVISVSASGLSSFNNNKK</sequence>
<evidence type="ECO:0000259" key="4">
    <source>
        <dbReference type="Pfam" id="PF14870"/>
    </source>
</evidence>
<feature type="domain" description="Photosynthesis system II assembly factor Ycf48/Hcf136-like" evidence="4">
    <location>
        <begin position="110"/>
        <end position="223"/>
    </location>
</feature>
<feature type="chain" id="PRO_5041249941" description="Photosynthesis system II assembly factor Ycf48/Hcf136-like domain-containing protein" evidence="3">
    <location>
        <begin position="21"/>
        <end position="342"/>
    </location>
</feature>
<evidence type="ECO:0000256" key="2">
    <source>
        <dbReference type="ARBA" id="ARBA00023276"/>
    </source>
</evidence>
<keyword evidence="1" id="KW-0602">Photosynthesis</keyword>
<proteinExistence type="predicted"/>
<reference evidence="5" key="1">
    <citation type="submission" date="2022-07" db="EMBL/GenBank/DDBJ databases">
        <title>Characterization of the Novel Bacterium Alteromonas immobilis LMIT006 and Alteromonas gregis LMIT007.</title>
        <authorList>
            <person name="Lin X."/>
        </authorList>
    </citation>
    <scope>NUCLEOTIDE SEQUENCE</scope>
    <source>
        <strain evidence="5">LMIT007</strain>
    </source>
</reference>
<organism evidence="5 6">
    <name type="scientific">Opacimonas viscosa</name>
    <dbReference type="NCBI Taxonomy" id="2961944"/>
    <lineage>
        <taxon>Bacteria</taxon>
        <taxon>Pseudomonadati</taxon>
        <taxon>Pseudomonadota</taxon>
        <taxon>Gammaproteobacteria</taxon>
        <taxon>Alteromonadales</taxon>
        <taxon>Alteromonadaceae</taxon>
        <taxon>Opacimonas</taxon>
    </lineage>
</organism>
<dbReference type="Gene3D" id="2.130.10.10">
    <property type="entry name" value="YVTN repeat-like/Quinoprotein amine dehydrogenase"/>
    <property type="match status" value="1"/>
</dbReference>
<dbReference type="EMBL" id="JANATA010000001">
    <property type="protein sequence ID" value="MCP3427515.1"/>
    <property type="molecule type" value="Genomic_DNA"/>
</dbReference>
<dbReference type="PANTHER" id="PTHR47199">
    <property type="entry name" value="PHOTOSYSTEM II STABILITY/ASSEMBLY FACTOR HCF136, CHLOROPLASTIC"/>
    <property type="match status" value="1"/>
</dbReference>
<evidence type="ECO:0000313" key="5">
    <source>
        <dbReference type="EMBL" id="MCP3427515.1"/>
    </source>
</evidence>
<dbReference type="AlphaFoldDB" id="A0AA41WWT7"/>
<dbReference type="InterPro" id="IPR015943">
    <property type="entry name" value="WD40/YVTN_repeat-like_dom_sf"/>
</dbReference>
<dbReference type="Pfam" id="PF14870">
    <property type="entry name" value="PSII_BNR"/>
    <property type="match status" value="1"/>
</dbReference>
<accession>A0AA41WWT7</accession>
<gene>
    <name evidence="5" type="ORF">NLF92_00975</name>
</gene>
<protein>
    <recommendedName>
        <fullName evidence="4">Photosynthesis system II assembly factor Ycf48/Hcf136-like domain-containing protein</fullName>
    </recommendedName>
</protein>
<comment type="caution">
    <text evidence="5">The sequence shown here is derived from an EMBL/GenBank/DDBJ whole genome shotgun (WGS) entry which is preliminary data.</text>
</comment>
<keyword evidence="2" id="KW-0604">Photosystem II</keyword>
<dbReference type="InterPro" id="IPR036278">
    <property type="entry name" value="Sialidase_sf"/>
</dbReference>
<evidence type="ECO:0000256" key="1">
    <source>
        <dbReference type="ARBA" id="ARBA00022531"/>
    </source>
</evidence>
<dbReference type="GO" id="GO:0009523">
    <property type="term" value="C:photosystem II"/>
    <property type="evidence" value="ECO:0007669"/>
    <property type="project" value="UniProtKB-KW"/>
</dbReference>
<dbReference type="PANTHER" id="PTHR47199:SF2">
    <property type="entry name" value="PHOTOSYSTEM II STABILITY_ASSEMBLY FACTOR HCF136, CHLOROPLASTIC"/>
    <property type="match status" value="1"/>
</dbReference>
<feature type="signal peptide" evidence="3">
    <location>
        <begin position="1"/>
        <end position="20"/>
    </location>
</feature>
<dbReference type="SUPFAM" id="SSF50939">
    <property type="entry name" value="Sialidases"/>
    <property type="match status" value="1"/>
</dbReference>
<evidence type="ECO:0000256" key="3">
    <source>
        <dbReference type="SAM" id="SignalP"/>
    </source>
</evidence>
<name>A0AA41WWT7_9ALTE</name>
<evidence type="ECO:0000313" key="6">
    <source>
        <dbReference type="Proteomes" id="UP001165413"/>
    </source>
</evidence>
<keyword evidence="6" id="KW-1185">Reference proteome</keyword>